<gene>
    <name evidence="1" type="ORF">LCGC14_0228100</name>
</gene>
<name>A0A0F9WVM6_9ZZZZ</name>
<protein>
    <submittedName>
        <fullName evidence="1">Uncharacterized protein</fullName>
    </submittedName>
</protein>
<accession>A0A0F9WVM6</accession>
<reference evidence="1" key="1">
    <citation type="journal article" date="2015" name="Nature">
        <title>Complex archaea that bridge the gap between prokaryotes and eukaryotes.</title>
        <authorList>
            <person name="Spang A."/>
            <person name="Saw J.H."/>
            <person name="Jorgensen S.L."/>
            <person name="Zaremba-Niedzwiedzka K."/>
            <person name="Martijn J."/>
            <person name="Lind A.E."/>
            <person name="van Eijk R."/>
            <person name="Schleper C."/>
            <person name="Guy L."/>
            <person name="Ettema T.J."/>
        </authorList>
    </citation>
    <scope>NUCLEOTIDE SEQUENCE</scope>
</reference>
<proteinExistence type="predicted"/>
<evidence type="ECO:0000313" key="1">
    <source>
        <dbReference type="EMBL" id="KKN90441.1"/>
    </source>
</evidence>
<dbReference type="EMBL" id="LAZR01000110">
    <property type="protein sequence ID" value="KKN90441.1"/>
    <property type="molecule type" value="Genomic_DNA"/>
</dbReference>
<dbReference type="AlphaFoldDB" id="A0A0F9WVM6"/>
<comment type="caution">
    <text evidence="1">The sequence shown here is derived from an EMBL/GenBank/DDBJ whole genome shotgun (WGS) entry which is preliminary data.</text>
</comment>
<organism evidence="1">
    <name type="scientific">marine sediment metagenome</name>
    <dbReference type="NCBI Taxonomy" id="412755"/>
    <lineage>
        <taxon>unclassified sequences</taxon>
        <taxon>metagenomes</taxon>
        <taxon>ecological metagenomes</taxon>
    </lineage>
</organism>
<sequence>MAGRVQRIPRWGCLNRKQAYQKKFSGLYSPIFVDLLKVVANSSPYIFKYMENFCMKILASSAIFLLLCSTNAALAEYSCTESARGPSSIRSTLANNAKASADACVWNNCSRDGHRPDSSSRYSTPAQCYSVGGNTEVCEVTSYMVCYSKN</sequence>